<evidence type="ECO:0000256" key="6">
    <source>
        <dbReference type="ARBA" id="ARBA00022837"/>
    </source>
</evidence>
<keyword evidence="4" id="KW-0732">Signal</keyword>
<dbReference type="AlphaFoldDB" id="A0A918R6G4"/>
<gene>
    <name evidence="8" type="ORF">GCM10007028_27260</name>
</gene>
<reference evidence="8" key="2">
    <citation type="submission" date="2020-09" db="EMBL/GenBank/DDBJ databases">
        <authorList>
            <person name="Sun Q."/>
            <person name="Kim S."/>
        </authorList>
    </citation>
    <scope>NUCLEOTIDE SEQUENCE</scope>
    <source>
        <strain evidence="8">KCTC 12710</strain>
    </source>
</reference>
<evidence type="ECO:0000256" key="4">
    <source>
        <dbReference type="ARBA" id="ARBA00022729"/>
    </source>
</evidence>
<comment type="cofactor">
    <cofactor evidence="1">
        <name>Ca(2+)</name>
        <dbReference type="ChEBI" id="CHEBI:29108"/>
    </cofactor>
</comment>
<evidence type="ECO:0000256" key="1">
    <source>
        <dbReference type="ARBA" id="ARBA00001913"/>
    </source>
</evidence>
<evidence type="ECO:0000256" key="3">
    <source>
        <dbReference type="ARBA" id="ARBA00022723"/>
    </source>
</evidence>
<accession>A0A918R6G4</accession>
<dbReference type="Proteomes" id="UP000636004">
    <property type="component" value="Unassembled WGS sequence"/>
</dbReference>
<keyword evidence="6" id="KW-0106">Calcium</keyword>
<organism evidence="8 9">
    <name type="scientific">Algibacter mikhailovii</name>
    <dbReference type="NCBI Taxonomy" id="425498"/>
    <lineage>
        <taxon>Bacteria</taxon>
        <taxon>Pseudomonadati</taxon>
        <taxon>Bacteroidota</taxon>
        <taxon>Flavobacteriia</taxon>
        <taxon>Flavobacteriales</taxon>
        <taxon>Flavobacteriaceae</taxon>
        <taxon>Algibacter</taxon>
    </lineage>
</organism>
<reference evidence="8" key="1">
    <citation type="journal article" date="2014" name="Int. J. Syst. Evol. Microbiol.">
        <title>Complete genome sequence of Corynebacterium casei LMG S-19264T (=DSM 44701T), isolated from a smear-ripened cheese.</title>
        <authorList>
            <consortium name="US DOE Joint Genome Institute (JGI-PGF)"/>
            <person name="Walter F."/>
            <person name="Albersmeier A."/>
            <person name="Kalinowski J."/>
            <person name="Ruckert C."/>
        </authorList>
    </citation>
    <scope>NUCLEOTIDE SEQUENCE</scope>
    <source>
        <strain evidence="8">KCTC 12710</strain>
    </source>
</reference>
<keyword evidence="3" id="KW-0479">Metal-binding</keyword>
<dbReference type="PANTHER" id="PTHR45953:SF1">
    <property type="entry name" value="IDURONATE 2-SULFATASE"/>
    <property type="match status" value="1"/>
</dbReference>
<comment type="similarity">
    <text evidence="2">Belongs to the sulfatase family.</text>
</comment>
<dbReference type="GO" id="GO:0046872">
    <property type="term" value="F:metal ion binding"/>
    <property type="evidence" value="ECO:0007669"/>
    <property type="project" value="UniProtKB-KW"/>
</dbReference>
<dbReference type="GO" id="GO:0004423">
    <property type="term" value="F:iduronate-2-sulfatase activity"/>
    <property type="evidence" value="ECO:0007669"/>
    <property type="project" value="InterPro"/>
</dbReference>
<name>A0A918R6G4_9FLAO</name>
<dbReference type="InterPro" id="IPR000917">
    <property type="entry name" value="Sulfatase_N"/>
</dbReference>
<proteinExistence type="inferred from homology"/>
<sequence length="531" mass="61016">METNQDKLPNVLFIMVDDLNDYQSVYGGHPQAQTPNINKLAQSGTMFTNGHTNVPVCSPSRNSLMTGIYPHNSRDFGWTPHYKHAVLKNHKTFIELFKENGYQTYGTGKLLHKNLRRYWTEWGVPESINYGPHAYSGINENGKRIMGHPSVPEPFRSINSVDGSFASLADTPFTIDRSGHRIKTGWTYGKKTYNYTDDNNRDQLPDEQHAEWIVNKIKWLEENNTSPFFIGVGFVNPHTPLYAPQEYFDMYPLDSIKMPVVKSNDKDDTHYASVYESTEMGIAYYKKLKQAFPNDNEGLRKFLQAYLACVAFVDDQIGKVIEALDNSKFKDNTIIVLVSDHGWQMGEKDYLYKNSPWEESTRIPFIIRDPQRSQPGSQVEHAVSLIDIFPTFKDLCQLKGSITKNHAQSQLDGFSLKPFLEDARTTNWEGPEGALTVLGAGINKPIEGLGFSSNPGALWHIEITKDLDTEYVWQQNYTYRTKEWRYILYHNGKEELYHNSEDPFEWHNLAVDSKYHNIKAKLKSELELLIN</sequence>
<dbReference type="SUPFAM" id="SSF53649">
    <property type="entry name" value="Alkaline phosphatase-like"/>
    <property type="match status" value="1"/>
</dbReference>
<dbReference type="Pfam" id="PF00884">
    <property type="entry name" value="Sulfatase"/>
    <property type="match status" value="1"/>
</dbReference>
<dbReference type="InterPro" id="IPR035874">
    <property type="entry name" value="IDS"/>
</dbReference>
<dbReference type="EMBL" id="BMWZ01000006">
    <property type="protein sequence ID" value="GGZ87617.1"/>
    <property type="molecule type" value="Genomic_DNA"/>
</dbReference>
<evidence type="ECO:0000313" key="9">
    <source>
        <dbReference type="Proteomes" id="UP000636004"/>
    </source>
</evidence>
<dbReference type="PANTHER" id="PTHR45953">
    <property type="entry name" value="IDURONATE 2-SULFATASE"/>
    <property type="match status" value="1"/>
</dbReference>
<keyword evidence="9" id="KW-1185">Reference proteome</keyword>
<evidence type="ECO:0000259" key="7">
    <source>
        <dbReference type="Pfam" id="PF00884"/>
    </source>
</evidence>
<dbReference type="Gene3D" id="3.40.720.10">
    <property type="entry name" value="Alkaline Phosphatase, subunit A"/>
    <property type="match status" value="1"/>
</dbReference>
<dbReference type="CDD" id="cd16030">
    <property type="entry name" value="iduronate-2-sulfatase"/>
    <property type="match status" value="1"/>
</dbReference>
<evidence type="ECO:0000256" key="2">
    <source>
        <dbReference type="ARBA" id="ARBA00008779"/>
    </source>
</evidence>
<dbReference type="InterPro" id="IPR017850">
    <property type="entry name" value="Alkaline_phosphatase_core_sf"/>
</dbReference>
<evidence type="ECO:0000256" key="5">
    <source>
        <dbReference type="ARBA" id="ARBA00022801"/>
    </source>
</evidence>
<evidence type="ECO:0000313" key="8">
    <source>
        <dbReference type="EMBL" id="GGZ87617.1"/>
    </source>
</evidence>
<feature type="domain" description="Sulfatase N-terminal" evidence="7">
    <location>
        <begin position="9"/>
        <end position="395"/>
    </location>
</feature>
<comment type="caution">
    <text evidence="8">The sequence shown here is derived from an EMBL/GenBank/DDBJ whole genome shotgun (WGS) entry which is preliminary data.</text>
</comment>
<dbReference type="GO" id="GO:0005737">
    <property type="term" value="C:cytoplasm"/>
    <property type="evidence" value="ECO:0007669"/>
    <property type="project" value="TreeGrafter"/>
</dbReference>
<protein>
    <recommendedName>
        <fullName evidence="7">Sulfatase N-terminal domain-containing protein</fullName>
    </recommendedName>
</protein>
<dbReference type="InterPro" id="IPR024607">
    <property type="entry name" value="Sulfatase_CS"/>
</dbReference>
<keyword evidence="5" id="KW-0378">Hydrolase</keyword>
<dbReference type="PROSITE" id="PS00523">
    <property type="entry name" value="SULFATASE_1"/>
    <property type="match status" value="1"/>
</dbReference>